<proteinExistence type="predicted"/>
<dbReference type="RefSeq" id="WP_069958005.1">
    <property type="nucleotide sequence ID" value="NZ_MCGG01000025.1"/>
</dbReference>
<organism evidence="1 2">
    <name type="scientific">Magnetovibrio blakemorei</name>
    <dbReference type="NCBI Taxonomy" id="28181"/>
    <lineage>
        <taxon>Bacteria</taxon>
        <taxon>Pseudomonadati</taxon>
        <taxon>Pseudomonadota</taxon>
        <taxon>Alphaproteobacteria</taxon>
        <taxon>Rhodospirillales</taxon>
        <taxon>Magnetovibrionaceae</taxon>
        <taxon>Magnetovibrio</taxon>
    </lineage>
</organism>
<accession>A0A1E5Q7Q0</accession>
<dbReference type="NCBIfam" id="NF038262">
    <property type="entry name" value="SiaB_fam_kinase"/>
    <property type="match status" value="1"/>
</dbReference>
<name>A0A1E5Q7Q0_9PROT</name>
<comment type="caution">
    <text evidence="1">The sequence shown here is derived from an EMBL/GenBank/DDBJ whole genome shotgun (WGS) entry which is preliminary data.</text>
</comment>
<reference evidence="2" key="1">
    <citation type="submission" date="2016-07" db="EMBL/GenBank/DDBJ databases">
        <authorList>
            <person name="Florea S."/>
            <person name="Webb J.S."/>
            <person name="Jaromczyk J."/>
            <person name="Schardl C.L."/>
        </authorList>
    </citation>
    <scope>NUCLEOTIDE SEQUENCE [LARGE SCALE GENOMIC DNA]</scope>
    <source>
        <strain evidence="2">MV-1</strain>
    </source>
</reference>
<dbReference type="Proteomes" id="UP000095347">
    <property type="component" value="Unassembled WGS sequence"/>
</dbReference>
<dbReference type="Pfam" id="PF19788">
    <property type="entry name" value="DUF6272"/>
    <property type="match status" value="1"/>
</dbReference>
<evidence type="ECO:0000313" key="2">
    <source>
        <dbReference type="Proteomes" id="UP000095347"/>
    </source>
</evidence>
<gene>
    <name evidence="1" type="ORF">BEN30_10395</name>
</gene>
<sequence length="183" mass="20992">MLAKDMFELRGRLENEGIIFCYSGYVTEEILTGIGNSIRKKLELDNTDRNIGRRLFSIFVEQMQNVIRYSAEGLNTDDDQKDELRFGLLLVGADNDDFYVSCANKIRKHDVVRLTEQLEHIKGLDREDLMKLYKMTLKGETPVGSKGAGVGFIDIARQAKRGFDFHFMDLDDTHSFFCLKAHV</sequence>
<dbReference type="InterPro" id="IPR046239">
    <property type="entry name" value="DUF6272"/>
</dbReference>
<dbReference type="AlphaFoldDB" id="A0A1E5Q7Q0"/>
<evidence type="ECO:0000313" key="1">
    <source>
        <dbReference type="EMBL" id="OEJ67176.1"/>
    </source>
</evidence>
<protein>
    <submittedName>
        <fullName evidence="1">Uncharacterized protein</fullName>
    </submittedName>
</protein>
<dbReference type="OrthoDB" id="5365713at2"/>
<dbReference type="EMBL" id="MCGG01000025">
    <property type="protein sequence ID" value="OEJ67176.1"/>
    <property type="molecule type" value="Genomic_DNA"/>
</dbReference>
<dbReference type="STRING" id="28181.BEN30_10395"/>
<keyword evidence="2" id="KW-1185">Reference proteome</keyword>